<dbReference type="OrthoDB" id="9841395at2"/>
<dbReference type="EMBL" id="MBLM01000155">
    <property type="protein sequence ID" value="OHV30108.1"/>
    <property type="molecule type" value="Genomic_DNA"/>
</dbReference>
<sequence length="78" mass="8835">MISYVAPGETRSVVLPYSEVCMYLRVAGRRMRYEIQAPDGRSPAVQLLDDDGRPFSFPITLGEAGFHRDDHGRIYTET</sequence>
<evidence type="ECO:0000313" key="1">
    <source>
        <dbReference type="EMBL" id="OHV30108.1"/>
    </source>
</evidence>
<name>A0A1S1Q5G2_9ACTN</name>
<dbReference type="AlphaFoldDB" id="A0A1S1Q5G2"/>
<keyword evidence="2" id="KW-1185">Reference proteome</keyword>
<comment type="caution">
    <text evidence="1">The sequence shown here is derived from an EMBL/GenBank/DDBJ whole genome shotgun (WGS) entry which is preliminary data.</text>
</comment>
<reference evidence="2" key="1">
    <citation type="submission" date="2016-07" db="EMBL/GenBank/DDBJ databases">
        <title>Sequence Frankia sp. strain CcI1.17.</title>
        <authorList>
            <person name="Ghodhbane-Gtari F."/>
            <person name="Swanson E."/>
            <person name="Gueddou A."/>
            <person name="Morris K."/>
            <person name="Hezbri K."/>
            <person name="Ktari A."/>
            <person name="Nouioui I."/>
            <person name="Abebe-Akele F."/>
            <person name="Simpson S."/>
            <person name="Thomas K."/>
            <person name="Gtari M."/>
            <person name="Tisa L.S."/>
            <person name="Hurst S."/>
        </authorList>
    </citation>
    <scope>NUCLEOTIDE SEQUENCE [LARGE SCALE GENOMIC DNA]</scope>
    <source>
        <strain evidence="2">Cc1.17</strain>
    </source>
</reference>
<gene>
    <name evidence="1" type="ORF">CC117_27670</name>
</gene>
<proteinExistence type="predicted"/>
<organism evidence="1 2">
    <name type="scientific">Parafrankia colletiae</name>
    <dbReference type="NCBI Taxonomy" id="573497"/>
    <lineage>
        <taxon>Bacteria</taxon>
        <taxon>Bacillati</taxon>
        <taxon>Actinomycetota</taxon>
        <taxon>Actinomycetes</taxon>
        <taxon>Frankiales</taxon>
        <taxon>Frankiaceae</taxon>
        <taxon>Parafrankia</taxon>
    </lineage>
</organism>
<accession>A0A1S1Q5G2</accession>
<dbReference type="RefSeq" id="WP_131803152.1">
    <property type="nucleotide sequence ID" value="NZ_MBLM01000155.1"/>
</dbReference>
<dbReference type="Proteomes" id="UP000179627">
    <property type="component" value="Unassembled WGS sequence"/>
</dbReference>
<protein>
    <submittedName>
        <fullName evidence="1">Uncharacterized protein</fullName>
    </submittedName>
</protein>
<evidence type="ECO:0000313" key="2">
    <source>
        <dbReference type="Proteomes" id="UP000179627"/>
    </source>
</evidence>